<proteinExistence type="predicted"/>
<protein>
    <submittedName>
        <fullName evidence="2">Mobilization protein</fullName>
    </submittedName>
</protein>
<evidence type="ECO:0000313" key="2">
    <source>
        <dbReference type="EMBL" id="EBU1668938.1"/>
    </source>
</evidence>
<sequence>MAKSRAEKLEELRQKEAQIKAQIQQLKQREQTEERKKDTRRKILIGGAVLAKIKRGEWNYQQLVSLLDNELKNDRDRALFDEMGLKAVDARKESFNPGNK</sequence>
<gene>
    <name evidence="2" type="ORF">CS184_24550</name>
</gene>
<dbReference type="EMBL" id="AAHBDR010000039">
    <property type="protein sequence ID" value="EBU1668938.1"/>
    <property type="molecule type" value="Genomic_DNA"/>
</dbReference>
<feature type="coiled-coil region" evidence="1">
    <location>
        <begin position="2"/>
        <end position="36"/>
    </location>
</feature>
<reference evidence="2" key="1">
    <citation type="submission" date="2018-07" db="EMBL/GenBank/DDBJ databases">
        <authorList>
            <consortium name="PulseNet: The National Subtyping Network for Foodborne Disease Surveillance"/>
            <person name="Tarr C.L."/>
            <person name="Trees E."/>
            <person name="Katz L.S."/>
            <person name="Carleton-Romer H.A."/>
            <person name="Stroika S."/>
            <person name="Kucerova Z."/>
            <person name="Roache K.F."/>
            <person name="Sabol A.L."/>
            <person name="Besser J."/>
            <person name="Gerner-Smidt P."/>
        </authorList>
    </citation>
    <scope>NUCLEOTIDE SEQUENCE</scope>
    <source>
        <strain evidence="2">PNUSAS027057</strain>
    </source>
</reference>
<comment type="caution">
    <text evidence="2">The sequence shown here is derived from an EMBL/GenBank/DDBJ whole genome shotgun (WGS) entry which is preliminary data.</text>
</comment>
<evidence type="ECO:0000256" key="1">
    <source>
        <dbReference type="SAM" id="Coils"/>
    </source>
</evidence>
<name>A0A5V4DVS5_SALER</name>
<accession>A0A5V4DVS5</accession>
<dbReference type="AlphaFoldDB" id="A0A5V4DVS5"/>
<organism evidence="2">
    <name type="scientific">Salmonella enterica</name>
    <name type="common">Salmonella choleraesuis</name>
    <dbReference type="NCBI Taxonomy" id="28901"/>
    <lineage>
        <taxon>Bacteria</taxon>
        <taxon>Pseudomonadati</taxon>
        <taxon>Pseudomonadota</taxon>
        <taxon>Gammaproteobacteria</taxon>
        <taxon>Enterobacterales</taxon>
        <taxon>Enterobacteriaceae</taxon>
        <taxon>Salmonella</taxon>
    </lineage>
</organism>
<keyword evidence="1" id="KW-0175">Coiled coil</keyword>